<dbReference type="GeneTree" id="ENSGT01030000239935"/>
<evidence type="ECO:0000313" key="2">
    <source>
        <dbReference type="Proteomes" id="UP000233100"/>
    </source>
</evidence>
<protein>
    <submittedName>
        <fullName evidence="1">Uncharacterized protein</fullName>
    </submittedName>
</protein>
<reference evidence="1" key="3">
    <citation type="submission" date="2025-09" db="UniProtKB">
        <authorList>
            <consortium name="Ensembl"/>
        </authorList>
    </citation>
    <scope>IDENTIFICATION</scope>
</reference>
<evidence type="ECO:0000313" key="1">
    <source>
        <dbReference type="Ensembl" id="ENSMFAP00000052705.1"/>
    </source>
</evidence>
<reference evidence="1 2" key="1">
    <citation type="submission" date="2013-03" db="EMBL/GenBank/DDBJ databases">
        <authorList>
            <person name="Warren W."/>
            <person name="Wilson R.K."/>
        </authorList>
    </citation>
    <scope>NUCLEOTIDE SEQUENCE</scope>
</reference>
<keyword evidence="2" id="KW-1185">Reference proteome</keyword>
<dbReference type="Proteomes" id="UP000233100">
    <property type="component" value="Chromosome 11"/>
</dbReference>
<proteinExistence type="predicted"/>
<reference evidence="1" key="2">
    <citation type="submission" date="2025-08" db="UniProtKB">
        <authorList>
            <consortium name="Ensembl"/>
        </authorList>
    </citation>
    <scope>IDENTIFICATION</scope>
</reference>
<organism evidence="1 2">
    <name type="scientific">Macaca fascicularis</name>
    <name type="common">Crab-eating macaque</name>
    <name type="synonym">Cynomolgus monkey</name>
    <dbReference type="NCBI Taxonomy" id="9541"/>
    <lineage>
        <taxon>Eukaryota</taxon>
        <taxon>Metazoa</taxon>
        <taxon>Chordata</taxon>
        <taxon>Craniata</taxon>
        <taxon>Vertebrata</taxon>
        <taxon>Euteleostomi</taxon>
        <taxon>Mammalia</taxon>
        <taxon>Eutheria</taxon>
        <taxon>Euarchontoglires</taxon>
        <taxon>Primates</taxon>
        <taxon>Haplorrhini</taxon>
        <taxon>Catarrhini</taxon>
        <taxon>Cercopithecidae</taxon>
        <taxon>Cercopithecinae</taxon>
        <taxon>Macaca</taxon>
    </lineage>
</organism>
<name>A0A7N9CNX3_MACFA</name>
<dbReference type="Ensembl" id="ENSMFAT00000092353.1">
    <property type="protein sequence ID" value="ENSMFAP00000052705.1"/>
    <property type="gene ID" value="ENSMFAG00000065049.1"/>
</dbReference>
<sequence length="66" mass="7676">MCYSMDMRKLDSQSYLECLTRKILQQTNSGMHVQKVQFYYIGIHMPWWFAAPINPSSTLGKSLTSL</sequence>
<dbReference type="AlphaFoldDB" id="A0A7N9CNX3"/>
<accession>A0A7N9CNX3</accession>